<proteinExistence type="predicted"/>
<keyword evidence="2" id="KW-1185">Reference proteome</keyword>
<evidence type="ECO:0000313" key="1">
    <source>
        <dbReference type="EMBL" id="MDF0750096.1"/>
    </source>
</evidence>
<comment type="caution">
    <text evidence="1">The sequence shown here is derived from an EMBL/GenBank/DDBJ whole genome shotgun (WGS) entry which is preliminary data.</text>
</comment>
<evidence type="ECO:0000313" key="2">
    <source>
        <dbReference type="Proteomes" id="UP001143391"/>
    </source>
</evidence>
<reference evidence="1" key="1">
    <citation type="submission" date="2022-07" db="EMBL/GenBank/DDBJ databases">
        <title>Marinobacter iranensis a new bacterium isolate from a hipersaline lake in Iran.</title>
        <authorList>
            <person name="Mohammad A.M.A."/>
            <person name="Cristina S.-P."/>
            <person name="Antonio V."/>
        </authorList>
    </citation>
    <scope>NUCLEOTIDE SEQUENCE</scope>
    <source>
        <strain evidence="1">71-i</strain>
    </source>
</reference>
<accession>A0ABT5Y8U7</accession>
<gene>
    <name evidence="1" type="ORF">NLU14_07610</name>
</gene>
<protein>
    <submittedName>
        <fullName evidence="1">Uncharacterized protein</fullName>
    </submittedName>
</protein>
<dbReference type="RefSeq" id="WP_275705616.1">
    <property type="nucleotide sequence ID" value="NZ_JANCMW010000003.1"/>
</dbReference>
<sequence length="48" mass="5493">MIQPRLLLLDKTNEGLAPVIVQQIGELIDDLSQTRMLPLTTMRRLSEM</sequence>
<organism evidence="1 2">
    <name type="scientific">Marinobacter iranensis</name>
    <dbReference type="NCBI Taxonomy" id="2962607"/>
    <lineage>
        <taxon>Bacteria</taxon>
        <taxon>Pseudomonadati</taxon>
        <taxon>Pseudomonadota</taxon>
        <taxon>Gammaproteobacteria</taxon>
        <taxon>Pseudomonadales</taxon>
        <taxon>Marinobacteraceae</taxon>
        <taxon>Marinobacter</taxon>
    </lineage>
</organism>
<dbReference type="Proteomes" id="UP001143391">
    <property type="component" value="Unassembled WGS sequence"/>
</dbReference>
<dbReference type="EMBL" id="JANCMW010000003">
    <property type="protein sequence ID" value="MDF0750096.1"/>
    <property type="molecule type" value="Genomic_DNA"/>
</dbReference>
<name>A0ABT5Y8U7_9GAMM</name>